<dbReference type="InterPro" id="IPR038921">
    <property type="entry name" value="YOR389W-like"/>
</dbReference>
<feature type="region of interest" description="Disordered" evidence="1">
    <location>
        <begin position="112"/>
        <end position="136"/>
    </location>
</feature>
<evidence type="ECO:0000313" key="4">
    <source>
        <dbReference type="Proteomes" id="UP000053342"/>
    </source>
</evidence>
<accession>A0A0D2APX0</accession>
<protein>
    <submittedName>
        <fullName evidence="3">Uncharacterized protein</fullName>
    </submittedName>
</protein>
<feature type="compositionally biased region" description="Acidic residues" evidence="1">
    <location>
        <begin position="116"/>
        <end position="125"/>
    </location>
</feature>
<dbReference type="VEuPathDB" id="FungiDB:PV06_05560"/>
<evidence type="ECO:0000256" key="1">
    <source>
        <dbReference type="SAM" id="MobiDB-lite"/>
    </source>
</evidence>
<keyword evidence="2" id="KW-0732">Signal</keyword>
<dbReference type="PANTHER" id="PTHR35204">
    <property type="entry name" value="YALI0A21131P"/>
    <property type="match status" value="1"/>
</dbReference>
<evidence type="ECO:0000256" key="2">
    <source>
        <dbReference type="SAM" id="SignalP"/>
    </source>
</evidence>
<gene>
    <name evidence="3" type="ORF">PV06_05560</name>
</gene>
<dbReference type="RefSeq" id="XP_016262182.1">
    <property type="nucleotide sequence ID" value="XM_016406578.1"/>
</dbReference>
<proteinExistence type="predicted"/>
<sequence length="525" mass="59523">MRWWSGIILAAYTLSVYEHSWAAAVPFIPQTDQDKNAVVVHNANHIFNAIHSSMRQWGSSLNHNGMSFFMAQVPAGTQFYHGSPFQEPVEGMEWLAFEPEHASFFATRIKRRNDTDDNDGSEVESGDLVQPPSGHDGGIMLQHPILDTRIKPPRYDITPGWLHTYRTKHNLPLLYIDGMSAGKTERGTLDSQDALLLNVTRNQRDGFWDFERARRLCKLSNDKWGGKIKGFIRMEAGFEIIMCSFVENVDFISAVRTGRSLPGGEESEPTEPVRQHLMVWIKAISARYDDIGGDRVKLDHENFITSFAYDLDLFNDGDDLPRLENLSVASLDKVRNDVDTMVNNWDTFDSGAINWQSITDMVVERYAKELPYLVSDSLDTSEAFLHELSTILHVFIDSDHRNSTAEVERCINQFVPTGIKHSGSIAGRAVEAVTRKICSGLFAAFDSNVSVSESKKKLRSLMTYLDWTTWKKCGDCALDEICFIPVWPIGSEEDRIHPRCRNATDIEQRPGGWQVEEFMDMRGTI</sequence>
<feature type="chain" id="PRO_5002238547" evidence="2">
    <location>
        <begin position="23"/>
        <end position="525"/>
    </location>
</feature>
<dbReference type="GeneID" id="27357634"/>
<dbReference type="PANTHER" id="PTHR35204:SF1">
    <property type="entry name" value="ENTEROTOXIN"/>
    <property type="match status" value="1"/>
</dbReference>
<organism evidence="3 4">
    <name type="scientific">Exophiala oligosperma</name>
    <dbReference type="NCBI Taxonomy" id="215243"/>
    <lineage>
        <taxon>Eukaryota</taxon>
        <taxon>Fungi</taxon>
        <taxon>Dikarya</taxon>
        <taxon>Ascomycota</taxon>
        <taxon>Pezizomycotina</taxon>
        <taxon>Eurotiomycetes</taxon>
        <taxon>Chaetothyriomycetidae</taxon>
        <taxon>Chaetothyriales</taxon>
        <taxon>Herpotrichiellaceae</taxon>
        <taxon>Exophiala</taxon>
    </lineage>
</organism>
<keyword evidence="4" id="KW-1185">Reference proteome</keyword>
<dbReference type="AlphaFoldDB" id="A0A0D2APX0"/>
<dbReference type="HOGENOM" id="CLU_017366_2_0_1"/>
<dbReference type="Proteomes" id="UP000053342">
    <property type="component" value="Unassembled WGS sequence"/>
</dbReference>
<feature type="signal peptide" evidence="2">
    <location>
        <begin position="1"/>
        <end position="22"/>
    </location>
</feature>
<dbReference type="EMBL" id="KN847336">
    <property type="protein sequence ID" value="KIW41966.1"/>
    <property type="molecule type" value="Genomic_DNA"/>
</dbReference>
<reference evidence="3 4" key="1">
    <citation type="submission" date="2015-01" db="EMBL/GenBank/DDBJ databases">
        <title>The Genome Sequence of Exophiala oligosperma CBS72588.</title>
        <authorList>
            <consortium name="The Broad Institute Genomics Platform"/>
            <person name="Cuomo C."/>
            <person name="de Hoog S."/>
            <person name="Gorbushina A."/>
            <person name="Stielow B."/>
            <person name="Teixiera M."/>
            <person name="Abouelleil A."/>
            <person name="Chapman S.B."/>
            <person name="Priest M."/>
            <person name="Young S.K."/>
            <person name="Wortman J."/>
            <person name="Nusbaum C."/>
            <person name="Birren B."/>
        </authorList>
    </citation>
    <scope>NUCLEOTIDE SEQUENCE [LARGE SCALE GENOMIC DNA]</scope>
    <source>
        <strain evidence="3 4">CBS 72588</strain>
    </source>
</reference>
<dbReference type="OrthoDB" id="10261782at2759"/>
<dbReference type="STRING" id="215243.A0A0D2APX0"/>
<name>A0A0D2APX0_9EURO</name>
<evidence type="ECO:0000313" key="3">
    <source>
        <dbReference type="EMBL" id="KIW41966.1"/>
    </source>
</evidence>